<comment type="subcellular location">
    <subcellularLocation>
        <location evidence="1">Membrane</location>
        <topology evidence="1">Multi-pass membrane protein</topology>
    </subcellularLocation>
</comment>
<organism evidence="8 9">
    <name type="scientific">Tautonia sociabilis</name>
    <dbReference type="NCBI Taxonomy" id="2080755"/>
    <lineage>
        <taxon>Bacteria</taxon>
        <taxon>Pseudomonadati</taxon>
        <taxon>Planctomycetota</taxon>
        <taxon>Planctomycetia</taxon>
        <taxon>Isosphaerales</taxon>
        <taxon>Isosphaeraceae</taxon>
        <taxon>Tautonia</taxon>
    </lineage>
</organism>
<sequence>MLDEGRDARPDVEDVGPKPERGDNRPTRVRFLVLFSACSLAVVTYIHRVGFATASTPMREEFGLDQRQLGLLMAAFMVAYGLAEVPWGMVGDRKGVRNSLAVIILGGSLATAALAAVAWIPGTIAGAFAILFALRFLFGAFQAGTFPSITRMLADWMPTTERGGAQGLLWMSSRIGGTVAPLLLVPLFGMFGSWETPLVLVAGLGAVWCVLFWPWFRNRPEEKASVNQAELERIAAGRREQPTGHGAVPWGSMATSGSVWALCLMYGALGYSGNFFITLLPDYLSTHRGFSPGTIQWMTSLPFAVGVGSCLLGGTLSDLIIRVSGSRRWGRRVVGAVGMAIAGVAILATLRVEGVWALGGLLCLTYFGNDLAMGPAWAAAADKGERHAGTLGGLMNMTASLTAALAAVVTGHLLESNDVTLPFYLFAASYVFGALCWLRVDVTHTIAGRAEAPGEDEGDGDGDAEAL</sequence>
<keyword evidence="2 6" id="KW-0812">Transmembrane</keyword>
<evidence type="ECO:0000256" key="6">
    <source>
        <dbReference type="SAM" id="Phobius"/>
    </source>
</evidence>
<dbReference type="InterPro" id="IPR020846">
    <property type="entry name" value="MFS_dom"/>
</dbReference>
<evidence type="ECO:0000256" key="2">
    <source>
        <dbReference type="ARBA" id="ARBA00022692"/>
    </source>
</evidence>
<keyword evidence="4 6" id="KW-0472">Membrane</keyword>
<feature type="transmembrane region" description="Helical" evidence="6">
    <location>
        <begin position="421"/>
        <end position="440"/>
    </location>
</feature>
<feature type="transmembrane region" description="Helical" evidence="6">
    <location>
        <begin position="126"/>
        <end position="146"/>
    </location>
</feature>
<keyword evidence="3 6" id="KW-1133">Transmembrane helix</keyword>
<name>A0A432MEL7_9BACT</name>
<evidence type="ECO:0000256" key="5">
    <source>
        <dbReference type="SAM" id="MobiDB-lite"/>
    </source>
</evidence>
<protein>
    <submittedName>
        <fullName evidence="8">MFS transporter</fullName>
    </submittedName>
</protein>
<feature type="transmembrane region" description="Helical" evidence="6">
    <location>
        <begin position="300"/>
        <end position="321"/>
    </location>
</feature>
<evidence type="ECO:0000256" key="1">
    <source>
        <dbReference type="ARBA" id="ARBA00004141"/>
    </source>
</evidence>
<evidence type="ECO:0000259" key="7">
    <source>
        <dbReference type="PROSITE" id="PS50850"/>
    </source>
</evidence>
<feature type="transmembrane region" description="Helical" evidence="6">
    <location>
        <begin position="99"/>
        <end position="120"/>
    </location>
</feature>
<dbReference type="GO" id="GO:0016020">
    <property type="term" value="C:membrane"/>
    <property type="evidence" value="ECO:0007669"/>
    <property type="project" value="UniProtKB-SubCell"/>
</dbReference>
<feature type="transmembrane region" description="Helical" evidence="6">
    <location>
        <begin position="356"/>
        <end position="379"/>
    </location>
</feature>
<feature type="transmembrane region" description="Helical" evidence="6">
    <location>
        <begin position="259"/>
        <end position="280"/>
    </location>
</feature>
<proteinExistence type="predicted"/>
<dbReference type="PROSITE" id="PS50850">
    <property type="entry name" value="MFS"/>
    <property type="match status" value="1"/>
</dbReference>
<feature type="transmembrane region" description="Helical" evidence="6">
    <location>
        <begin position="333"/>
        <end position="350"/>
    </location>
</feature>
<comment type="caution">
    <text evidence="8">The sequence shown here is derived from an EMBL/GenBank/DDBJ whole genome shotgun (WGS) entry which is preliminary data.</text>
</comment>
<dbReference type="EMBL" id="RYZH01000054">
    <property type="protein sequence ID" value="RUL83959.1"/>
    <property type="molecule type" value="Genomic_DNA"/>
</dbReference>
<evidence type="ECO:0000313" key="9">
    <source>
        <dbReference type="Proteomes" id="UP000280296"/>
    </source>
</evidence>
<feature type="transmembrane region" description="Helical" evidence="6">
    <location>
        <begin position="31"/>
        <end position="49"/>
    </location>
</feature>
<feature type="domain" description="Major facilitator superfamily (MFS) profile" evidence="7">
    <location>
        <begin position="33"/>
        <end position="445"/>
    </location>
</feature>
<dbReference type="Pfam" id="PF07690">
    <property type="entry name" value="MFS_1"/>
    <property type="match status" value="1"/>
</dbReference>
<dbReference type="PANTHER" id="PTHR11662:SF399">
    <property type="entry name" value="FI19708P1-RELATED"/>
    <property type="match status" value="1"/>
</dbReference>
<dbReference type="InterPro" id="IPR036259">
    <property type="entry name" value="MFS_trans_sf"/>
</dbReference>
<feature type="transmembrane region" description="Helical" evidence="6">
    <location>
        <begin position="391"/>
        <end position="409"/>
    </location>
</feature>
<keyword evidence="9" id="KW-1185">Reference proteome</keyword>
<dbReference type="Gene3D" id="1.20.1250.20">
    <property type="entry name" value="MFS general substrate transporter like domains"/>
    <property type="match status" value="2"/>
</dbReference>
<dbReference type="GO" id="GO:0022857">
    <property type="term" value="F:transmembrane transporter activity"/>
    <property type="evidence" value="ECO:0007669"/>
    <property type="project" value="InterPro"/>
</dbReference>
<accession>A0A432MEL7</accession>
<dbReference type="RefSeq" id="WP_126727482.1">
    <property type="nucleotide sequence ID" value="NZ_RYZH01000054.1"/>
</dbReference>
<feature type="transmembrane region" description="Helical" evidence="6">
    <location>
        <begin position="167"/>
        <end position="191"/>
    </location>
</feature>
<dbReference type="Proteomes" id="UP000280296">
    <property type="component" value="Unassembled WGS sequence"/>
</dbReference>
<evidence type="ECO:0000256" key="4">
    <source>
        <dbReference type="ARBA" id="ARBA00023136"/>
    </source>
</evidence>
<feature type="transmembrane region" description="Helical" evidence="6">
    <location>
        <begin position="197"/>
        <end position="216"/>
    </location>
</feature>
<reference evidence="8 9" key="1">
    <citation type="submission" date="2018-12" db="EMBL/GenBank/DDBJ databases">
        <authorList>
            <person name="Toschakov S.V."/>
        </authorList>
    </citation>
    <scope>NUCLEOTIDE SEQUENCE [LARGE SCALE GENOMIC DNA]</scope>
    <source>
        <strain evidence="8 9">GM2012</strain>
    </source>
</reference>
<dbReference type="SUPFAM" id="SSF103473">
    <property type="entry name" value="MFS general substrate transporter"/>
    <property type="match status" value="1"/>
</dbReference>
<feature type="region of interest" description="Disordered" evidence="5">
    <location>
        <begin position="1"/>
        <end position="23"/>
    </location>
</feature>
<dbReference type="AlphaFoldDB" id="A0A432MEL7"/>
<evidence type="ECO:0000313" key="8">
    <source>
        <dbReference type="EMBL" id="RUL83959.1"/>
    </source>
</evidence>
<dbReference type="InterPro" id="IPR050382">
    <property type="entry name" value="MFS_Na/Anion_cotransporter"/>
</dbReference>
<dbReference type="OrthoDB" id="6360at2"/>
<dbReference type="PANTHER" id="PTHR11662">
    <property type="entry name" value="SOLUTE CARRIER FAMILY 17"/>
    <property type="match status" value="1"/>
</dbReference>
<gene>
    <name evidence="8" type="ORF">TsocGM_21295</name>
</gene>
<dbReference type="InterPro" id="IPR011701">
    <property type="entry name" value="MFS"/>
</dbReference>
<reference evidence="8 9" key="2">
    <citation type="submission" date="2019-01" db="EMBL/GenBank/DDBJ databases">
        <title>Tautonia sociabilis, a novel thermotolerant planctomycete of Isosphaeraceae family, isolated from a 4000 m deep subterranean habitat.</title>
        <authorList>
            <person name="Kovaleva O.L."/>
            <person name="Elcheninov A.G."/>
            <person name="Van Heerden E."/>
            <person name="Toshchakov S.V."/>
            <person name="Novikov A."/>
            <person name="Bonch-Osmolovskaya E.A."/>
            <person name="Kublanov I.V."/>
        </authorList>
    </citation>
    <scope>NUCLEOTIDE SEQUENCE [LARGE SCALE GENOMIC DNA]</scope>
    <source>
        <strain evidence="8 9">GM2012</strain>
    </source>
</reference>
<evidence type="ECO:0000256" key="3">
    <source>
        <dbReference type="ARBA" id="ARBA00022989"/>
    </source>
</evidence>
<feature type="transmembrane region" description="Helical" evidence="6">
    <location>
        <begin position="69"/>
        <end position="87"/>
    </location>
</feature>